<dbReference type="OrthoDB" id="3289286at2"/>
<dbReference type="PANTHER" id="PTHR43537">
    <property type="entry name" value="TRANSCRIPTIONAL REGULATOR, GNTR FAMILY"/>
    <property type="match status" value="1"/>
</dbReference>
<dbReference type="PROSITE" id="PS50949">
    <property type="entry name" value="HTH_GNTR"/>
    <property type="match status" value="1"/>
</dbReference>
<keyword evidence="6" id="KW-1185">Reference proteome</keyword>
<dbReference type="InterPro" id="IPR008920">
    <property type="entry name" value="TF_FadR/GntR_C"/>
</dbReference>
<keyword evidence="3" id="KW-0804">Transcription</keyword>
<dbReference type="InterPro" id="IPR011711">
    <property type="entry name" value="GntR_C"/>
</dbReference>
<proteinExistence type="predicted"/>
<dbReference type="GO" id="GO:0003677">
    <property type="term" value="F:DNA binding"/>
    <property type="evidence" value="ECO:0007669"/>
    <property type="project" value="UniProtKB-KW"/>
</dbReference>
<feature type="domain" description="HTH gntR-type" evidence="4">
    <location>
        <begin position="20"/>
        <end position="87"/>
    </location>
</feature>
<evidence type="ECO:0000259" key="4">
    <source>
        <dbReference type="PROSITE" id="PS50949"/>
    </source>
</evidence>
<dbReference type="SUPFAM" id="SSF48008">
    <property type="entry name" value="GntR ligand-binding domain-like"/>
    <property type="match status" value="1"/>
</dbReference>
<dbReference type="SMART" id="SM00895">
    <property type="entry name" value="FCD"/>
    <property type="match status" value="1"/>
</dbReference>
<accession>A0A4R5DSY6</accession>
<keyword evidence="1" id="KW-0805">Transcription regulation</keyword>
<dbReference type="SMART" id="SM00345">
    <property type="entry name" value="HTH_GNTR"/>
    <property type="match status" value="1"/>
</dbReference>
<sequence length="233" mass="25527">MATDTPSHVHVPQFDVLPRTKLRDAAAGQIKAQIIAGTLEPGELYSISTISEQLRVSATPVREAVLDLAKDGLVEMVRNRGFRVRVLSDKDLDDIVELRLVLEIPAMERLAAMRPAPPVEPLRPMARDLVRLAIEGDMVGFVAVDRQFHLAVTSLLGNERYVSMVALLRDQMRLLGLSGLEGDSELVASAREHEQLLDLIAAGDVPGTRALMTKHLQHARGLWAGRPEDPADA</sequence>
<evidence type="ECO:0000313" key="6">
    <source>
        <dbReference type="Proteomes" id="UP000294739"/>
    </source>
</evidence>
<gene>
    <name evidence="5" type="ORF">E1269_04370</name>
</gene>
<evidence type="ECO:0000256" key="1">
    <source>
        <dbReference type="ARBA" id="ARBA00023015"/>
    </source>
</evidence>
<dbReference type="InterPro" id="IPR036388">
    <property type="entry name" value="WH-like_DNA-bd_sf"/>
</dbReference>
<protein>
    <submittedName>
        <fullName evidence="5">GntR family transcriptional regulator</fullName>
    </submittedName>
</protein>
<dbReference type="Gene3D" id="1.20.120.530">
    <property type="entry name" value="GntR ligand-binding domain-like"/>
    <property type="match status" value="1"/>
</dbReference>
<evidence type="ECO:0000256" key="3">
    <source>
        <dbReference type="ARBA" id="ARBA00023163"/>
    </source>
</evidence>
<dbReference type="EMBL" id="SMKZ01000004">
    <property type="protein sequence ID" value="TDE13993.1"/>
    <property type="molecule type" value="Genomic_DNA"/>
</dbReference>
<evidence type="ECO:0000256" key="2">
    <source>
        <dbReference type="ARBA" id="ARBA00023125"/>
    </source>
</evidence>
<evidence type="ECO:0000313" key="5">
    <source>
        <dbReference type="EMBL" id="TDE13993.1"/>
    </source>
</evidence>
<name>A0A4R5DSY6_9ACTN</name>
<keyword evidence="2" id="KW-0238">DNA-binding</keyword>
<dbReference type="InParanoid" id="A0A4R5DSY6"/>
<dbReference type="PANTHER" id="PTHR43537:SF45">
    <property type="entry name" value="GNTR FAMILY REGULATORY PROTEIN"/>
    <property type="match status" value="1"/>
</dbReference>
<dbReference type="InterPro" id="IPR000524">
    <property type="entry name" value="Tscrpt_reg_HTH_GntR"/>
</dbReference>
<dbReference type="Proteomes" id="UP000294739">
    <property type="component" value="Unassembled WGS sequence"/>
</dbReference>
<dbReference type="AlphaFoldDB" id="A0A4R5DSY6"/>
<dbReference type="CDD" id="cd07377">
    <property type="entry name" value="WHTH_GntR"/>
    <property type="match status" value="1"/>
</dbReference>
<organism evidence="5 6">
    <name type="scientific">Jiangella asiatica</name>
    <dbReference type="NCBI Taxonomy" id="2530372"/>
    <lineage>
        <taxon>Bacteria</taxon>
        <taxon>Bacillati</taxon>
        <taxon>Actinomycetota</taxon>
        <taxon>Actinomycetes</taxon>
        <taxon>Jiangellales</taxon>
        <taxon>Jiangellaceae</taxon>
        <taxon>Jiangella</taxon>
    </lineage>
</organism>
<dbReference type="SUPFAM" id="SSF46785">
    <property type="entry name" value="Winged helix' DNA-binding domain"/>
    <property type="match status" value="1"/>
</dbReference>
<dbReference type="GO" id="GO:0003700">
    <property type="term" value="F:DNA-binding transcription factor activity"/>
    <property type="evidence" value="ECO:0007669"/>
    <property type="project" value="InterPro"/>
</dbReference>
<dbReference type="InterPro" id="IPR036390">
    <property type="entry name" value="WH_DNA-bd_sf"/>
</dbReference>
<reference evidence="5 6" key="1">
    <citation type="submission" date="2019-03" db="EMBL/GenBank/DDBJ databases">
        <title>Draft genome sequences of novel Actinobacteria.</title>
        <authorList>
            <person name="Sahin N."/>
            <person name="Ay H."/>
            <person name="Saygin H."/>
        </authorList>
    </citation>
    <scope>NUCLEOTIDE SEQUENCE [LARGE SCALE GENOMIC DNA]</scope>
    <source>
        <strain evidence="5 6">5K138</strain>
    </source>
</reference>
<dbReference type="Pfam" id="PF00392">
    <property type="entry name" value="GntR"/>
    <property type="match status" value="1"/>
</dbReference>
<dbReference type="Pfam" id="PF07729">
    <property type="entry name" value="FCD"/>
    <property type="match status" value="1"/>
</dbReference>
<comment type="caution">
    <text evidence="5">The sequence shown here is derived from an EMBL/GenBank/DDBJ whole genome shotgun (WGS) entry which is preliminary data.</text>
</comment>
<dbReference type="Gene3D" id="1.10.10.10">
    <property type="entry name" value="Winged helix-like DNA-binding domain superfamily/Winged helix DNA-binding domain"/>
    <property type="match status" value="1"/>
</dbReference>